<dbReference type="AlphaFoldDB" id="A0A2P5HXN5"/>
<feature type="domain" description="Erythromycin biosynthesis protein CIII-like C-terminal" evidence="2">
    <location>
        <begin position="289"/>
        <end position="394"/>
    </location>
</feature>
<dbReference type="SUPFAM" id="SSF53756">
    <property type="entry name" value="UDP-Glycosyltransferase/glycogen phosphorylase"/>
    <property type="match status" value="1"/>
</dbReference>
<comment type="caution">
    <text evidence="3">The sequence shown here is derived from an EMBL/GenBank/DDBJ whole genome shotgun (WGS) entry which is preliminary data.</text>
</comment>
<dbReference type="Pfam" id="PF06722">
    <property type="entry name" value="EryCIII-like_C"/>
    <property type="match status" value="1"/>
</dbReference>
<dbReference type="GO" id="GO:0016758">
    <property type="term" value="F:hexosyltransferase activity"/>
    <property type="evidence" value="ECO:0007669"/>
    <property type="project" value="UniProtKB-ARBA"/>
</dbReference>
<dbReference type="InterPro" id="IPR010610">
    <property type="entry name" value="EryCIII-like_C"/>
</dbReference>
<dbReference type="PANTHER" id="PTHR48050">
    <property type="entry name" value="STEROL 3-BETA-GLUCOSYLTRANSFERASE"/>
    <property type="match status" value="1"/>
</dbReference>
<keyword evidence="4" id="KW-1185">Reference proteome</keyword>
<organism evidence="3 4">
    <name type="scientific">Diaporthe helianthi</name>
    <dbReference type="NCBI Taxonomy" id="158607"/>
    <lineage>
        <taxon>Eukaryota</taxon>
        <taxon>Fungi</taxon>
        <taxon>Dikarya</taxon>
        <taxon>Ascomycota</taxon>
        <taxon>Pezizomycotina</taxon>
        <taxon>Sordariomycetes</taxon>
        <taxon>Sordariomycetidae</taxon>
        <taxon>Diaporthales</taxon>
        <taxon>Diaporthaceae</taxon>
        <taxon>Diaporthe</taxon>
    </lineage>
</organism>
<evidence type="ECO:0000259" key="2">
    <source>
        <dbReference type="Pfam" id="PF06722"/>
    </source>
</evidence>
<dbReference type="Proteomes" id="UP000094444">
    <property type="component" value="Unassembled WGS sequence"/>
</dbReference>
<dbReference type="InParanoid" id="A0A2P5HXN5"/>
<keyword evidence="1" id="KW-0808">Transferase</keyword>
<sequence>MAKFLLHTFYATGHVLPMQSVAKALVDRGHEVVWLTSPAQEARVRATGARFVATEEIDRADKVLQECMADPPDTLEGIVDAFFGGRLAAQVADLRSVLKGGFRPDVLVNDALPFGAAVLHELGEVPAWATLGVVPMYFREHAPKSALGSILSQPELIAGCINAQRVELGLAPVEPRQILQYSPQLHIQASSPELEFGQTLHPTEYVGPLVSPLNGKSSALPDWWGEVVAASEAKGSVRVVGITQGTFATDPTSLILPAIRALGDDASLLLVVPSQQVEEIKQALLSDDDSSTTSSSESLPSNLRLASWLPYEELLPRCSVLVTNGGYGSVTQALAHGVPLVCAGTSEDKKDTAARVTHAGAGVDLGTDSPSTEQVRNAVAEILGDMRHREAASRAGRALNSLGGAARACELLEGLVGGK</sequence>
<proteinExistence type="predicted"/>
<dbReference type="EMBL" id="MAVT02000544">
    <property type="protein sequence ID" value="POS75007.1"/>
    <property type="molecule type" value="Genomic_DNA"/>
</dbReference>
<evidence type="ECO:0000256" key="1">
    <source>
        <dbReference type="ARBA" id="ARBA00022679"/>
    </source>
</evidence>
<dbReference type="CDD" id="cd03784">
    <property type="entry name" value="GT1_Gtf-like"/>
    <property type="match status" value="1"/>
</dbReference>
<evidence type="ECO:0000313" key="3">
    <source>
        <dbReference type="EMBL" id="POS75007.1"/>
    </source>
</evidence>
<accession>A0A2P5HXN5</accession>
<reference evidence="3" key="1">
    <citation type="submission" date="2017-09" db="EMBL/GenBank/DDBJ databases">
        <title>Polyketide synthases of a Diaporthe helianthi virulent isolate.</title>
        <authorList>
            <person name="Baroncelli R."/>
        </authorList>
    </citation>
    <scope>NUCLEOTIDE SEQUENCE [LARGE SCALE GENOMIC DNA]</scope>
    <source>
        <strain evidence="3">7/96</strain>
    </source>
</reference>
<dbReference type="OrthoDB" id="5835829at2759"/>
<dbReference type="InterPro" id="IPR002213">
    <property type="entry name" value="UDP_glucos_trans"/>
</dbReference>
<dbReference type="Gene3D" id="3.40.50.2000">
    <property type="entry name" value="Glycogen Phosphorylase B"/>
    <property type="match status" value="2"/>
</dbReference>
<name>A0A2P5HXN5_DIAHE</name>
<dbReference type="GO" id="GO:0008194">
    <property type="term" value="F:UDP-glycosyltransferase activity"/>
    <property type="evidence" value="ECO:0007669"/>
    <property type="project" value="InterPro"/>
</dbReference>
<dbReference type="PANTHER" id="PTHR48050:SF13">
    <property type="entry name" value="STEROL 3-BETA-GLUCOSYLTRANSFERASE UGT80A2"/>
    <property type="match status" value="1"/>
</dbReference>
<gene>
    <name evidence="3" type="ORF">DHEL01_v206603</name>
</gene>
<evidence type="ECO:0000313" key="4">
    <source>
        <dbReference type="Proteomes" id="UP000094444"/>
    </source>
</evidence>
<dbReference type="InterPro" id="IPR050426">
    <property type="entry name" value="Glycosyltransferase_28"/>
</dbReference>
<dbReference type="STRING" id="158607.A0A2P5HXN5"/>
<protein>
    <submittedName>
        <fullName evidence="3">MGT family Glycosyltransferase</fullName>
    </submittedName>
</protein>